<evidence type="ECO:0000256" key="1">
    <source>
        <dbReference type="ARBA" id="ARBA00009477"/>
    </source>
</evidence>
<dbReference type="AlphaFoldDB" id="A0A5J6MH29"/>
<dbReference type="Pfam" id="PF25990">
    <property type="entry name" value="Beta-barrel_YknX"/>
    <property type="match status" value="1"/>
</dbReference>
<evidence type="ECO:0000256" key="2">
    <source>
        <dbReference type="SAM" id="MobiDB-lite"/>
    </source>
</evidence>
<dbReference type="InterPro" id="IPR058636">
    <property type="entry name" value="Beta-barrel_YknX"/>
</dbReference>
<evidence type="ECO:0000256" key="3">
    <source>
        <dbReference type="SAM" id="Phobius"/>
    </source>
</evidence>
<dbReference type="GO" id="GO:0015562">
    <property type="term" value="F:efflux transmembrane transporter activity"/>
    <property type="evidence" value="ECO:0007669"/>
    <property type="project" value="TreeGrafter"/>
</dbReference>
<feature type="domain" description="Multidrug resistance protein MdtA-like alpha-helical hairpin" evidence="4">
    <location>
        <begin position="135"/>
        <end position="211"/>
    </location>
</feature>
<proteinExistence type="inferred from homology"/>
<dbReference type="EMBL" id="CP042906">
    <property type="protein sequence ID" value="QEX15590.1"/>
    <property type="molecule type" value="Genomic_DNA"/>
</dbReference>
<keyword evidence="3" id="KW-1133">Transmembrane helix</keyword>
<dbReference type="Pfam" id="PF25917">
    <property type="entry name" value="BSH_RND"/>
    <property type="match status" value="1"/>
</dbReference>
<feature type="region of interest" description="Disordered" evidence="2">
    <location>
        <begin position="348"/>
        <end position="367"/>
    </location>
</feature>
<gene>
    <name evidence="7" type="ORF">FRZ44_08770</name>
</gene>
<keyword evidence="8" id="KW-1185">Reference proteome</keyword>
<dbReference type="InterPro" id="IPR006143">
    <property type="entry name" value="RND_pump_MFP"/>
</dbReference>
<dbReference type="RefSeq" id="WP_151176028.1">
    <property type="nucleotide sequence ID" value="NZ_CP042906.1"/>
</dbReference>
<feature type="domain" description="Multidrug resistance protein MdtA-like barrel-sandwich hybrid" evidence="5">
    <location>
        <begin position="91"/>
        <end position="240"/>
    </location>
</feature>
<dbReference type="SUPFAM" id="SSF111369">
    <property type="entry name" value="HlyD-like secretion proteins"/>
    <property type="match status" value="1"/>
</dbReference>
<evidence type="ECO:0000313" key="8">
    <source>
        <dbReference type="Proteomes" id="UP000326202"/>
    </source>
</evidence>
<keyword evidence="3" id="KW-0472">Membrane</keyword>
<reference evidence="7 8" key="1">
    <citation type="submission" date="2019-08" db="EMBL/GenBank/DDBJ databases">
        <title>Hyperibacter terrae gen. nov., sp. nov. and Hyperibacter viscosus sp. nov., two new members in the family Rhodospirillaceae isolated from the rhizosphere of Hypericum perforatum.</title>
        <authorList>
            <person name="Noviana Z."/>
        </authorList>
    </citation>
    <scope>NUCLEOTIDE SEQUENCE [LARGE SCALE GENOMIC DNA]</scope>
    <source>
        <strain evidence="7 8">R5913</strain>
    </source>
</reference>
<feature type="compositionally biased region" description="Low complexity" evidence="2">
    <location>
        <begin position="348"/>
        <end position="361"/>
    </location>
</feature>
<feature type="transmembrane region" description="Helical" evidence="3">
    <location>
        <begin position="34"/>
        <end position="55"/>
    </location>
</feature>
<evidence type="ECO:0000259" key="5">
    <source>
        <dbReference type="Pfam" id="PF25917"/>
    </source>
</evidence>
<protein>
    <submittedName>
        <fullName evidence="7">RND transporter</fullName>
    </submittedName>
</protein>
<dbReference type="InterPro" id="IPR058625">
    <property type="entry name" value="MdtA-like_BSH"/>
</dbReference>
<dbReference type="OrthoDB" id="9791520at2"/>
<feature type="domain" description="YknX-like beta-barrel" evidence="6">
    <location>
        <begin position="251"/>
        <end position="326"/>
    </location>
</feature>
<dbReference type="GO" id="GO:1990281">
    <property type="term" value="C:efflux pump complex"/>
    <property type="evidence" value="ECO:0007669"/>
    <property type="project" value="TreeGrafter"/>
</dbReference>
<dbReference type="Gene3D" id="2.40.50.100">
    <property type="match status" value="2"/>
</dbReference>
<evidence type="ECO:0000259" key="6">
    <source>
        <dbReference type="Pfam" id="PF25990"/>
    </source>
</evidence>
<dbReference type="NCBIfam" id="TIGR01730">
    <property type="entry name" value="RND_mfp"/>
    <property type="match status" value="1"/>
</dbReference>
<evidence type="ECO:0000259" key="4">
    <source>
        <dbReference type="Pfam" id="PF25876"/>
    </source>
</evidence>
<dbReference type="InterPro" id="IPR058624">
    <property type="entry name" value="MdtA-like_HH"/>
</dbReference>
<dbReference type="KEGG" id="htq:FRZ44_08770"/>
<dbReference type="Proteomes" id="UP000326202">
    <property type="component" value="Chromosome"/>
</dbReference>
<organism evidence="7 8">
    <name type="scientific">Hypericibacter terrae</name>
    <dbReference type="NCBI Taxonomy" id="2602015"/>
    <lineage>
        <taxon>Bacteria</taxon>
        <taxon>Pseudomonadati</taxon>
        <taxon>Pseudomonadota</taxon>
        <taxon>Alphaproteobacteria</taxon>
        <taxon>Rhodospirillales</taxon>
        <taxon>Dongiaceae</taxon>
        <taxon>Hypericibacter</taxon>
    </lineage>
</organism>
<feature type="region of interest" description="Disordered" evidence="2">
    <location>
        <begin position="1"/>
        <end position="25"/>
    </location>
</feature>
<evidence type="ECO:0000313" key="7">
    <source>
        <dbReference type="EMBL" id="QEX15590.1"/>
    </source>
</evidence>
<sequence>MNKEIGTPTDLRVAALPGSDSAPVRGSRRRRSQWIAGIVLVVLLILGSGATWWSLRGPAPIRYLTVPVTRGDVARAVTATGTVNPELTIIVGSYVSGVIQQLFCDYNTQVKAGQICAKIDPRPYQMIVNQDKAILDVAKAQLEKDKANLTYAKLSLDRTVTLTHREFSSQDAADSAKNAYDQAMAQIGLDQAMIEQRQAELDAANVNLGYTDIVSPVEGTVVSRNVTQGQTVAASFQTPTLFLIATDLTKMQVDTNISESDIGGVKEGDKANFTVDAFPNRIFEGTVTQVRQSPQSVQNVVTFDAVVSVDNSDLALKPGMTASTQIVTEQRKDVLRVPNQALRYAPGGVAGSTSAATGNAPGPIPSNDTGQAQLWVLRDGTPLAIPVVIGLDDDSFTEIAKGAVAPGDLAIVGAEQGADRTSQPLLRP</sequence>
<keyword evidence="3" id="KW-0812">Transmembrane</keyword>
<dbReference type="Gene3D" id="2.40.30.170">
    <property type="match status" value="1"/>
</dbReference>
<dbReference type="PANTHER" id="PTHR30469:SF33">
    <property type="entry name" value="SLR1207 PROTEIN"/>
    <property type="match status" value="1"/>
</dbReference>
<dbReference type="PANTHER" id="PTHR30469">
    <property type="entry name" value="MULTIDRUG RESISTANCE PROTEIN MDTA"/>
    <property type="match status" value="1"/>
</dbReference>
<accession>A0A5J6MH29</accession>
<name>A0A5J6MH29_9PROT</name>
<dbReference type="Pfam" id="PF25876">
    <property type="entry name" value="HH_MFP_RND"/>
    <property type="match status" value="1"/>
</dbReference>
<comment type="similarity">
    <text evidence="1">Belongs to the membrane fusion protein (MFP) (TC 8.A.1) family.</text>
</comment>